<dbReference type="Proteomes" id="UP001575105">
    <property type="component" value="Unassembled WGS sequence"/>
</dbReference>
<accession>A0ABV4U055</accession>
<comment type="caution">
    <text evidence="1">The sequence shown here is derived from an EMBL/GenBank/DDBJ whole genome shotgun (WGS) entry which is preliminary data.</text>
</comment>
<proteinExistence type="predicted"/>
<organism evidence="1 2">
    <name type="scientific">Natronomicrosphaera hydrolytica</name>
    <dbReference type="NCBI Taxonomy" id="3242702"/>
    <lineage>
        <taxon>Bacteria</taxon>
        <taxon>Pseudomonadati</taxon>
        <taxon>Planctomycetota</taxon>
        <taxon>Phycisphaerae</taxon>
        <taxon>Phycisphaerales</taxon>
        <taxon>Phycisphaeraceae</taxon>
        <taxon>Natronomicrosphaera</taxon>
    </lineage>
</organism>
<gene>
    <name evidence="1" type="ORF">ACERK3_01625</name>
</gene>
<dbReference type="RefSeq" id="WP_425343907.1">
    <property type="nucleotide sequence ID" value="NZ_JBGUBD010000001.1"/>
</dbReference>
<keyword evidence="2" id="KW-1185">Reference proteome</keyword>
<name>A0ABV4U055_9BACT</name>
<dbReference type="EMBL" id="JBGUBD010000001">
    <property type="protein sequence ID" value="MFA9476983.1"/>
    <property type="molecule type" value="Genomic_DNA"/>
</dbReference>
<evidence type="ECO:0000313" key="1">
    <source>
        <dbReference type="EMBL" id="MFA9476983.1"/>
    </source>
</evidence>
<evidence type="ECO:0000313" key="2">
    <source>
        <dbReference type="Proteomes" id="UP001575105"/>
    </source>
</evidence>
<reference evidence="1 2" key="1">
    <citation type="submission" date="2024-08" db="EMBL/GenBank/DDBJ databases">
        <title>Whole-genome sequencing of halo(alkali)philic microorganisms from hypersaline lakes.</title>
        <authorList>
            <person name="Sorokin D.Y."/>
            <person name="Merkel A.Y."/>
            <person name="Messina E."/>
            <person name="Yakimov M."/>
        </authorList>
    </citation>
    <scope>NUCLEOTIDE SEQUENCE [LARGE SCALE GENOMIC DNA]</scope>
    <source>
        <strain evidence="1 2">AB-hyl4</strain>
    </source>
</reference>
<sequence>MLHQIRPSIARPETLGSSIRNLLAVPFAALALGFASSASASFLVQDDFNRPNSQTLGVMSDGVHSWSESGGEGGANARINSNLLRLYDAGNHGVAVAGFTVADAIISVDLAELTRNRAGVTYRAPSEGDAYNLFSATNTYQVVIRQNWAGTEDIELRYANTQLATYDFGPGVDFETGTLRIEFEGDRHQVFYNDTSVIDMIHAGNMSAGYIGIAAATSQSRWDNFTVIPEPASAALVGLGALLALRRRRN</sequence>
<protein>
    <submittedName>
        <fullName evidence="1">PEP-CTERM sorting domain-containing protein</fullName>
    </submittedName>
</protein>
<dbReference type="Gene3D" id="2.60.120.560">
    <property type="entry name" value="Exo-inulinase, domain 1"/>
    <property type="match status" value="1"/>
</dbReference>
<dbReference type="NCBIfam" id="TIGR02595">
    <property type="entry name" value="PEP_CTERM"/>
    <property type="match status" value="1"/>
</dbReference>
<dbReference type="InterPro" id="IPR013424">
    <property type="entry name" value="Ice-binding_C"/>
</dbReference>